<dbReference type="KEGG" id="crq:GCK72_005668"/>
<feature type="region of interest" description="Disordered" evidence="1">
    <location>
        <begin position="1"/>
        <end position="35"/>
    </location>
</feature>
<evidence type="ECO:0000256" key="1">
    <source>
        <dbReference type="SAM" id="MobiDB-lite"/>
    </source>
</evidence>
<evidence type="ECO:0000313" key="2">
    <source>
        <dbReference type="EMBL" id="KAF1765715.1"/>
    </source>
</evidence>
<organism evidence="2 3">
    <name type="scientific">Caenorhabditis remanei</name>
    <name type="common">Caenorhabditis vulgaris</name>
    <dbReference type="NCBI Taxonomy" id="31234"/>
    <lineage>
        <taxon>Eukaryota</taxon>
        <taxon>Metazoa</taxon>
        <taxon>Ecdysozoa</taxon>
        <taxon>Nematoda</taxon>
        <taxon>Chromadorea</taxon>
        <taxon>Rhabditida</taxon>
        <taxon>Rhabditina</taxon>
        <taxon>Rhabditomorpha</taxon>
        <taxon>Rhabditoidea</taxon>
        <taxon>Rhabditidae</taxon>
        <taxon>Peloderinae</taxon>
        <taxon>Caenorhabditis</taxon>
    </lineage>
</organism>
<name>A0A6A5HED1_CAERE</name>
<accession>A0A6A5HED1</accession>
<evidence type="ECO:0000313" key="3">
    <source>
        <dbReference type="Proteomes" id="UP000483820"/>
    </source>
</evidence>
<proteinExistence type="predicted"/>
<feature type="compositionally biased region" description="Low complexity" evidence="1">
    <location>
        <begin position="7"/>
        <end position="18"/>
    </location>
</feature>
<dbReference type="EMBL" id="WUAV01000002">
    <property type="protein sequence ID" value="KAF1765715.1"/>
    <property type="molecule type" value="Genomic_DNA"/>
</dbReference>
<dbReference type="RefSeq" id="XP_053589471.1">
    <property type="nucleotide sequence ID" value="XM_053725277.1"/>
</dbReference>
<comment type="caution">
    <text evidence="2">The sequence shown here is derived from an EMBL/GenBank/DDBJ whole genome shotgun (WGS) entry which is preliminary data.</text>
</comment>
<sequence length="93" mass="10599">MEDDEPPSTSSTSSESPEVILKAPTSTARRRKTTRRGEIVCFDTKRKRVLILAIEKPNSPCFFSSKTSGWHLGVRVHEYTKTQKETEKCKRTV</sequence>
<dbReference type="GeneID" id="78774115"/>
<dbReference type="CTD" id="78774115"/>
<dbReference type="AlphaFoldDB" id="A0A6A5HED1"/>
<dbReference type="Proteomes" id="UP000483820">
    <property type="component" value="Chromosome II"/>
</dbReference>
<reference evidence="2 3" key="1">
    <citation type="submission" date="2019-12" db="EMBL/GenBank/DDBJ databases">
        <title>Chromosome-level assembly of the Caenorhabditis remanei genome.</title>
        <authorList>
            <person name="Teterina A.A."/>
            <person name="Willis J.H."/>
            <person name="Phillips P.C."/>
        </authorList>
    </citation>
    <scope>NUCLEOTIDE SEQUENCE [LARGE SCALE GENOMIC DNA]</scope>
    <source>
        <strain evidence="2 3">PX506</strain>
        <tissue evidence="2">Whole organism</tissue>
    </source>
</reference>
<gene>
    <name evidence="2" type="ORF">GCK72_005668</name>
</gene>
<protein>
    <submittedName>
        <fullName evidence="2">Uncharacterized protein</fullName>
    </submittedName>
</protein>